<dbReference type="InterPro" id="IPR008983">
    <property type="entry name" value="Tumour_necrosis_fac-like_dom"/>
</dbReference>
<dbReference type="SUPFAM" id="SSF49842">
    <property type="entry name" value="TNF-like"/>
    <property type="match status" value="1"/>
</dbReference>
<dbReference type="AlphaFoldDB" id="A0A511NK15"/>
<proteinExistence type="predicted"/>
<accession>A0A511NK15</accession>
<gene>
    <name evidence="1" type="ORF">EB1_28170</name>
</gene>
<evidence type="ECO:0008006" key="3">
    <source>
        <dbReference type="Google" id="ProtNLM"/>
    </source>
</evidence>
<comment type="caution">
    <text evidence="1">The sequence shown here is derived from an EMBL/GenBank/DDBJ whole genome shotgun (WGS) entry which is preliminary data.</text>
</comment>
<name>A0A511NK15_9FLAO</name>
<sequence length="238" mass="25840">MFHLKNTETNVQSSALKVEGEIKKNISDVTSSDREIYLDNQGNLFSTPPKQLALNLVVSLSPSTDAGTTCLSGDLGANIRRVIYNRIVYSSVNPSATIFNTTTGVFTAPKTGYYQIDLNLGLVNNRTTSNNNGVNAEPGQVMLRLGASVGNQENFTSGNASFSFLNQKLNASGTFNGVRHPEILTAKGVIYLTEGQKMSAGTRFITPENSSNGFTCNVETLNYRRENVSTMIITYLSE</sequence>
<evidence type="ECO:0000313" key="2">
    <source>
        <dbReference type="Proteomes" id="UP000321245"/>
    </source>
</evidence>
<protein>
    <recommendedName>
        <fullName evidence="3">C1q domain-containing protein</fullName>
    </recommendedName>
</protein>
<organism evidence="1 2">
    <name type="scientific">Empedobacter brevis NBRC 14943 = ATCC 43319</name>
    <dbReference type="NCBI Taxonomy" id="1218108"/>
    <lineage>
        <taxon>Bacteria</taxon>
        <taxon>Pseudomonadati</taxon>
        <taxon>Bacteroidota</taxon>
        <taxon>Flavobacteriia</taxon>
        <taxon>Flavobacteriales</taxon>
        <taxon>Weeksellaceae</taxon>
        <taxon>Empedobacter</taxon>
    </lineage>
</organism>
<evidence type="ECO:0000313" key="1">
    <source>
        <dbReference type="EMBL" id="GEM53027.1"/>
    </source>
</evidence>
<dbReference type="Proteomes" id="UP000321245">
    <property type="component" value="Unassembled WGS sequence"/>
</dbReference>
<keyword evidence="2" id="KW-1185">Reference proteome</keyword>
<reference evidence="1 2" key="1">
    <citation type="submission" date="2019-07" db="EMBL/GenBank/DDBJ databases">
        <title>Whole genome shotgun sequence of Empedobacter brevis NBRC 14943.</title>
        <authorList>
            <person name="Hosoyama A."/>
            <person name="Uohara A."/>
            <person name="Ohji S."/>
            <person name="Ichikawa N."/>
        </authorList>
    </citation>
    <scope>NUCLEOTIDE SEQUENCE [LARGE SCALE GENOMIC DNA]</scope>
    <source>
        <strain evidence="1 2">NBRC 14943</strain>
    </source>
</reference>
<dbReference type="EMBL" id="BJXC01000023">
    <property type="protein sequence ID" value="GEM53027.1"/>
    <property type="molecule type" value="Genomic_DNA"/>
</dbReference>